<dbReference type="EMBL" id="UINC01131151">
    <property type="protein sequence ID" value="SVD12683.1"/>
    <property type="molecule type" value="Genomic_DNA"/>
</dbReference>
<dbReference type="GO" id="GO:0045252">
    <property type="term" value="C:oxoglutarate dehydrogenase complex"/>
    <property type="evidence" value="ECO:0007669"/>
    <property type="project" value="TreeGrafter"/>
</dbReference>
<name>A0A382SSA6_9ZZZZ</name>
<gene>
    <name evidence="5" type="ORF">METZ01_LOCUS365537</name>
</gene>
<proteinExistence type="predicted"/>
<feature type="domain" description="Dehydrogenase E1 component" evidence="4">
    <location>
        <begin position="159"/>
        <end position="307"/>
    </location>
</feature>
<dbReference type="InterPro" id="IPR011603">
    <property type="entry name" value="2oxoglutarate_DH_E1"/>
</dbReference>
<comment type="cofactor">
    <cofactor evidence="1">
        <name>thiamine diphosphate</name>
        <dbReference type="ChEBI" id="CHEBI:58937"/>
    </cofactor>
</comment>
<reference evidence="5" key="1">
    <citation type="submission" date="2018-05" db="EMBL/GenBank/DDBJ databases">
        <authorList>
            <person name="Lanie J.A."/>
            <person name="Ng W.-L."/>
            <person name="Kazmierczak K.M."/>
            <person name="Andrzejewski T.M."/>
            <person name="Davidsen T.M."/>
            <person name="Wayne K.J."/>
            <person name="Tettelin H."/>
            <person name="Glass J.I."/>
            <person name="Rusch D."/>
            <person name="Podicherti R."/>
            <person name="Tsui H.-C.T."/>
            <person name="Winkler M.E."/>
        </authorList>
    </citation>
    <scope>NUCLEOTIDE SEQUENCE</scope>
</reference>
<dbReference type="Gene3D" id="3.40.50.970">
    <property type="match status" value="1"/>
</dbReference>
<evidence type="ECO:0000313" key="5">
    <source>
        <dbReference type="EMBL" id="SVD12683.1"/>
    </source>
</evidence>
<dbReference type="SUPFAM" id="SSF52518">
    <property type="entry name" value="Thiamin diphosphate-binding fold (THDP-binding)"/>
    <property type="match status" value="1"/>
</dbReference>
<keyword evidence="2" id="KW-0560">Oxidoreductase</keyword>
<dbReference type="Pfam" id="PF00676">
    <property type="entry name" value="E1_dh"/>
    <property type="match status" value="1"/>
</dbReference>
<evidence type="ECO:0000256" key="3">
    <source>
        <dbReference type="ARBA" id="ARBA00023052"/>
    </source>
</evidence>
<dbReference type="PANTHER" id="PTHR23152:SF4">
    <property type="entry name" value="2-OXOADIPATE DEHYDROGENASE COMPLEX COMPONENT E1"/>
    <property type="match status" value="1"/>
</dbReference>
<evidence type="ECO:0000256" key="1">
    <source>
        <dbReference type="ARBA" id="ARBA00001964"/>
    </source>
</evidence>
<feature type="non-terminal residue" evidence="5">
    <location>
        <position position="1"/>
    </location>
</feature>
<dbReference type="GO" id="GO:0005829">
    <property type="term" value="C:cytosol"/>
    <property type="evidence" value="ECO:0007669"/>
    <property type="project" value="TreeGrafter"/>
</dbReference>
<dbReference type="InterPro" id="IPR029061">
    <property type="entry name" value="THDP-binding"/>
</dbReference>
<evidence type="ECO:0000256" key="2">
    <source>
        <dbReference type="ARBA" id="ARBA00023002"/>
    </source>
</evidence>
<dbReference type="GO" id="GO:0004591">
    <property type="term" value="F:oxoglutarate dehydrogenase (succinyl-transferring) activity"/>
    <property type="evidence" value="ECO:0007669"/>
    <property type="project" value="TreeGrafter"/>
</dbReference>
<dbReference type="InterPro" id="IPR001017">
    <property type="entry name" value="DH_E1"/>
</dbReference>
<dbReference type="Gene3D" id="1.10.287.1150">
    <property type="entry name" value="TPP helical domain"/>
    <property type="match status" value="1"/>
</dbReference>
<dbReference type="GO" id="GO:0030976">
    <property type="term" value="F:thiamine pyrophosphate binding"/>
    <property type="evidence" value="ECO:0007669"/>
    <property type="project" value="InterPro"/>
</dbReference>
<evidence type="ECO:0000259" key="4">
    <source>
        <dbReference type="Pfam" id="PF00676"/>
    </source>
</evidence>
<protein>
    <recommendedName>
        <fullName evidence="4">Dehydrogenase E1 component domain-containing protein</fullName>
    </recommendedName>
</protein>
<dbReference type="GO" id="GO:0006099">
    <property type="term" value="P:tricarboxylic acid cycle"/>
    <property type="evidence" value="ECO:0007669"/>
    <property type="project" value="TreeGrafter"/>
</dbReference>
<organism evidence="5">
    <name type="scientific">marine metagenome</name>
    <dbReference type="NCBI Taxonomy" id="408172"/>
    <lineage>
        <taxon>unclassified sequences</taxon>
        <taxon>metagenomes</taxon>
        <taxon>ecological metagenomes</taxon>
    </lineage>
</organism>
<dbReference type="AlphaFoldDB" id="A0A382SSA6"/>
<keyword evidence="3" id="KW-0786">Thiamine pyrophosphate</keyword>
<dbReference type="PANTHER" id="PTHR23152">
    <property type="entry name" value="2-OXOGLUTARATE DEHYDROGENASE"/>
    <property type="match status" value="1"/>
</dbReference>
<sequence length="308" mass="35231">WHPNKKEINFKTSSKNNIEKFSDTKDSEISKIQSIKAIALIRAYRIRGHLIANLDPLGMMERKYIHELHPNDHGFKKEDYGKKIFLGSYMDVGYASINEILSKLRKIYCSTIGVEYMHIADPTEKIWFRNRMEKEENQLKFTDIGKKRILNKIIQSEGFEKFLAKKYVGTKRFGLDGAESLIPALEQIIKRGGQLGVKEIKIGMPHRGRLNVLANVLQKSYKRIFNEFAGQFSNTPEETAGDVKYHLGASSNREFDGNSVHISLTDNPSHLEAVDPVVLGQTRAKQFFHKDTKRNKVIPILIHGDAAF</sequence>
<accession>A0A382SSA6</accession>
<feature type="non-terminal residue" evidence="5">
    <location>
        <position position="308"/>
    </location>
</feature>